<dbReference type="InterPro" id="IPR052035">
    <property type="entry name" value="ZnF_BED_domain_contain"/>
</dbReference>
<proteinExistence type="predicted"/>
<keyword evidence="4" id="KW-0805">Transcription regulation</keyword>
<dbReference type="SMART" id="SM00614">
    <property type="entry name" value="ZnF_BED"/>
    <property type="match status" value="1"/>
</dbReference>
<evidence type="ECO:0000256" key="3">
    <source>
        <dbReference type="ARBA" id="ARBA00022833"/>
    </source>
</evidence>
<gene>
    <name evidence="9" type="ORF">POM88_039777</name>
</gene>
<dbReference type="PROSITE" id="PS50808">
    <property type="entry name" value="ZF_BED"/>
    <property type="match status" value="1"/>
</dbReference>
<feature type="compositionally biased region" description="Polar residues" evidence="7">
    <location>
        <begin position="76"/>
        <end position="90"/>
    </location>
</feature>
<dbReference type="SUPFAM" id="SSF57667">
    <property type="entry name" value="beta-beta-alpha zinc fingers"/>
    <property type="match status" value="1"/>
</dbReference>
<evidence type="ECO:0000256" key="1">
    <source>
        <dbReference type="ARBA" id="ARBA00022723"/>
    </source>
</evidence>
<keyword evidence="10" id="KW-1185">Reference proteome</keyword>
<dbReference type="GO" id="GO:0008270">
    <property type="term" value="F:zinc ion binding"/>
    <property type="evidence" value="ECO:0007669"/>
    <property type="project" value="UniProtKB-KW"/>
</dbReference>
<evidence type="ECO:0000256" key="4">
    <source>
        <dbReference type="ARBA" id="ARBA00023015"/>
    </source>
</evidence>
<dbReference type="AlphaFoldDB" id="A0AAD8M847"/>
<feature type="region of interest" description="Disordered" evidence="7">
    <location>
        <begin position="76"/>
        <end position="96"/>
    </location>
</feature>
<evidence type="ECO:0000313" key="9">
    <source>
        <dbReference type="EMBL" id="KAK1364216.1"/>
    </source>
</evidence>
<sequence>MKLIPRLEFGKQDEDFQMYINITWNLSGTSTRLSPSTSVDYRCRWVLLATLLLKTTNYKVYDRQVLIQFVDRETNNSSVTMEGPSENQIPQEEAPTKQTDELIHVNLEDDVKCNDKQDDGDKGKKGSVVWDYFNKIPGCPVGKEKAKCSLCNVIIGCFSRNGTSAMMNHLKTVCPKSPLRNNLDKLQKTLRFEIISKEDKSRTLKAHAFNQERWNSTYTMLEVAVKYEGAFIRMVIEDNDYETFFKVNELEVVGENLKKRKKKVVEGPPLYDDFELVRDMSTDGFMNQFSLRNWAHHFHPILQML</sequence>
<name>A0AAD8M847_9APIA</name>
<evidence type="ECO:0000256" key="2">
    <source>
        <dbReference type="ARBA" id="ARBA00022771"/>
    </source>
</evidence>
<keyword evidence="3" id="KW-0862">Zinc</keyword>
<accession>A0AAD8M847</accession>
<reference evidence="9" key="2">
    <citation type="submission" date="2023-05" db="EMBL/GenBank/DDBJ databases">
        <authorList>
            <person name="Schelkunov M.I."/>
        </authorList>
    </citation>
    <scope>NUCLEOTIDE SEQUENCE</scope>
    <source>
        <strain evidence="9">Hsosn_3</strain>
        <tissue evidence="9">Leaf</tissue>
    </source>
</reference>
<dbReference type="EMBL" id="JAUIZM010000009">
    <property type="protein sequence ID" value="KAK1364216.1"/>
    <property type="molecule type" value="Genomic_DNA"/>
</dbReference>
<dbReference type="InterPro" id="IPR036236">
    <property type="entry name" value="Znf_C2H2_sf"/>
</dbReference>
<evidence type="ECO:0000259" key="8">
    <source>
        <dbReference type="PROSITE" id="PS50808"/>
    </source>
</evidence>
<organism evidence="9 10">
    <name type="scientific">Heracleum sosnowskyi</name>
    <dbReference type="NCBI Taxonomy" id="360622"/>
    <lineage>
        <taxon>Eukaryota</taxon>
        <taxon>Viridiplantae</taxon>
        <taxon>Streptophyta</taxon>
        <taxon>Embryophyta</taxon>
        <taxon>Tracheophyta</taxon>
        <taxon>Spermatophyta</taxon>
        <taxon>Magnoliopsida</taxon>
        <taxon>eudicotyledons</taxon>
        <taxon>Gunneridae</taxon>
        <taxon>Pentapetalae</taxon>
        <taxon>asterids</taxon>
        <taxon>campanulids</taxon>
        <taxon>Apiales</taxon>
        <taxon>Apiaceae</taxon>
        <taxon>Apioideae</taxon>
        <taxon>apioid superclade</taxon>
        <taxon>Tordylieae</taxon>
        <taxon>Tordyliinae</taxon>
        <taxon>Heracleum</taxon>
    </lineage>
</organism>
<keyword evidence="2 6" id="KW-0863">Zinc-finger</keyword>
<dbReference type="InterPro" id="IPR003656">
    <property type="entry name" value="Znf_BED"/>
</dbReference>
<comment type="caution">
    <text evidence="9">The sequence shown here is derived from an EMBL/GenBank/DDBJ whole genome shotgun (WGS) entry which is preliminary data.</text>
</comment>
<feature type="domain" description="BED-type" evidence="8">
    <location>
        <begin position="124"/>
        <end position="181"/>
    </location>
</feature>
<dbReference type="PANTHER" id="PTHR46481">
    <property type="entry name" value="ZINC FINGER BED DOMAIN-CONTAINING PROTEIN 4"/>
    <property type="match status" value="1"/>
</dbReference>
<dbReference type="GO" id="GO:0003677">
    <property type="term" value="F:DNA binding"/>
    <property type="evidence" value="ECO:0007669"/>
    <property type="project" value="InterPro"/>
</dbReference>
<dbReference type="Pfam" id="PF02892">
    <property type="entry name" value="zf-BED"/>
    <property type="match status" value="1"/>
</dbReference>
<reference evidence="9" key="1">
    <citation type="submission" date="2023-02" db="EMBL/GenBank/DDBJ databases">
        <title>Genome of toxic invasive species Heracleum sosnowskyi carries increased number of genes despite the absence of recent whole-genome duplications.</title>
        <authorList>
            <person name="Schelkunov M."/>
            <person name="Shtratnikova V."/>
            <person name="Makarenko M."/>
            <person name="Klepikova A."/>
            <person name="Omelchenko D."/>
            <person name="Novikova G."/>
            <person name="Obukhova E."/>
            <person name="Bogdanov V."/>
            <person name="Penin A."/>
            <person name="Logacheva M."/>
        </authorList>
    </citation>
    <scope>NUCLEOTIDE SEQUENCE</scope>
    <source>
        <strain evidence="9">Hsosn_3</strain>
        <tissue evidence="9">Leaf</tissue>
    </source>
</reference>
<evidence type="ECO:0000256" key="6">
    <source>
        <dbReference type="PROSITE-ProRule" id="PRU00027"/>
    </source>
</evidence>
<keyword evidence="1" id="KW-0479">Metal-binding</keyword>
<evidence type="ECO:0000313" key="10">
    <source>
        <dbReference type="Proteomes" id="UP001237642"/>
    </source>
</evidence>
<dbReference type="PANTHER" id="PTHR46481:SF8">
    <property type="entry name" value="ZINC FINGER BED DOMAIN-CONTAINING PROTEIN RICESLEEPER 1-LIKE"/>
    <property type="match status" value="1"/>
</dbReference>
<evidence type="ECO:0000256" key="5">
    <source>
        <dbReference type="ARBA" id="ARBA00023163"/>
    </source>
</evidence>
<dbReference type="Proteomes" id="UP001237642">
    <property type="component" value="Unassembled WGS sequence"/>
</dbReference>
<evidence type="ECO:0000256" key="7">
    <source>
        <dbReference type="SAM" id="MobiDB-lite"/>
    </source>
</evidence>
<keyword evidence="5" id="KW-0804">Transcription</keyword>
<protein>
    <recommendedName>
        <fullName evidence="8">BED-type domain-containing protein</fullName>
    </recommendedName>
</protein>